<evidence type="ECO:0000256" key="1">
    <source>
        <dbReference type="SAM" id="SignalP"/>
    </source>
</evidence>
<gene>
    <name evidence="2" type="ORF">FOB41_10045</name>
</gene>
<evidence type="ECO:0008006" key="4">
    <source>
        <dbReference type="Google" id="ProtNLM"/>
    </source>
</evidence>
<reference evidence="2 3" key="1">
    <citation type="submission" date="2020-04" db="EMBL/GenBank/DDBJ databases">
        <title>FDA dAtabase for Regulatory Grade micrObial Sequences (FDA-ARGOS): Supporting development and validation of Infectious Disease Dx tests.</title>
        <authorList>
            <person name="Sciortino C."/>
            <person name="Tallon L."/>
            <person name="Sadzewicz L."/>
            <person name="Vavikolanu K."/>
            <person name="Mehta A."/>
            <person name="Aluvathingal J."/>
            <person name="Nadendla S."/>
            <person name="Nandy P."/>
            <person name="Geyer C."/>
            <person name="Yan Y."/>
            <person name="Sichtig H."/>
        </authorList>
    </citation>
    <scope>NUCLEOTIDE SEQUENCE [LARGE SCALE GENOMIC DNA]</scope>
    <source>
        <strain evidence="2 3">FDAARGOS_633</strain>
    </source>
</reference>
<accession>A0A6H0ZNH7</accession>
<dbReference type="RefSeq" id="WP_177319222.1">
    <property type="nucleotide sequence ID" value="NZ_CP050898.1"/>
</dbReference>
<organism evidence="2 3">
    <name type="scientific">Agrobacterium pusense</name>
    <dbReference type="NCBI Taxonomy" id="648995"/>
    <lineage>
        <taxon>Bacteria</taxon>
        <taxon>Pseudomonadati</taxon>
        <taxon>Pseudomonadota</taxon>
        <taxon>Alphaproteobacteria</taxon>
        <taxon>Hyphomicrobiales</taxon>
        <taxon>Rhizobiaceae</taxon>
        <taxon>Rhizobium/Agrobacterium group</taxon>
        <taxon>Agrobacterium</taxon>
    </lineage>
</organism>
<dbReference type="Pfam" id="PF25682">
    <property type="entry name" value="Phage_VG64"/>
    <property type="match status" value="1"/>
</dbReference>
<dbReference type="PROSITE" id="PS51257">
    <property type="entry name" value="PROKAR_LIPOPROTEIN"/>
    <property type="match status" value="1"/>
</dbReference>
<proteinExistence type="predicted"/>
<feature type="signal peptide" evidence="1">
    <location>
        <begin position="1"/>
        <end position="20"/>
    </location>
</feature>
<dbReference type="AlphaFoldDB" id="A0A6H0ZNH7"/>
<keyword evidence="1" id="KW-0732">Signal</keyword>
<dbReference type="InterPro" id="IPR058243">
    <property type="entry name" value="Phage_VG64"/>
</dbReference>
<sequence>MNRIAIAMALAASVTLTACSDDAQIASQNLSKAANNFEVSRRIIFYNGITDTYMLTIEGLCSISVGERKLDVTCKTGPGQYKKHFLGLSDNVTFFAEQLEGKSVSAYHYRVTFKPQSIIPDVNFRGDGKEITANQ</sequence>
<feature type="chain" id="PRO_5026256867" description="Lipoprotein" evidence="1">
    <location>
        <begin position="21"/>
        <end position="135"/>
    </location>
</feature>
<protein>
    <recommendedName>
        <fullName evidence="4">Lipoprotein</fullName>
    </recommendedName>
</protein>
<evidence type="ECO:0000313" key="2">
    <source>
        <dbReference type="EMBL" id="QIX21451.1"/>
    </source>
</evidence>
<name>A0A6H0ZNH7_9HYPH</name>
<dbReference type="EMBL" id="CP050898">
    <property type="protein sequence ID" value="QIX21451.1"/>
    <property type="molecule type" value="Genomic_DNA"/>
</dbReference>
<evidence type="ECO:0000313" key="3">
    <source>
        <dbReference type="Proteomes" id="UP000500870"/>
    </source>
</evidence>
<dbReference type="Proteomes" id="UP000500870">
    <property type="component" value="Chromosome 1"/>
</dbReference>